<protein>
    <recommendedName>
        <fullName evidence="1">Death domain-containing protein</fullName>
    </recommendedName>
</protein>
<proteinExistence type="predicted"/>
<dbReference type="PROSITE" id="PS50017">
    <property type="entry name" value="DEATH_DOMAIN"/>
    <property type="match status" value="2"/>
</dbReference>
<dbReference type="SUPFAM" id="SSF47986">
    <property type="entry name" value="DEATH domain"/>
    <property type="match status" value="2"/>
</dbReference>
<dbReference type="InParanoid" id="A0A7M7GIK6"/>
<dbReference type="InterPro" id="IPR016729">
    <property type="entry name" value="FADD"/>
</dbReference>
<dbReference type="PANTHER" id="PTHR15077">
    <property type="entry name" value="FAS-ASSOCIATING DEATH DOMAIN-CONTAINING PROTEIN FADD"/>
    <property type="match status" value="1"/>
</dbReference>
<dbReference type="OrthoDB" id="10337677at2759"/>
<dbReference type="EnsemblMetazoa" id="XM_003729761">
    <property type="protein sequence ID" value="XP_003729809"/>
    <property type="gene ID" value="LOC100891655"/>
</dbReference>
<dbReference type="Proteomes" id="UP000007110">
    <property type="component" value="Unassembled WGS sequence"/>
</dbReference>
<dbReference type="Pfam" id="PF00531">
    <property type="entry name" value="Death"/>
    <property type="match status" value="1"/>
</dbReference>
<dbReference type="InterPro" id="IPR011029">
    <property type="entry name" value="DEATH-like_dom_sf"/>
</dbReference>
<keyword evidence="3" id="KW-1185">Reference proteome</keyword>
<sequence>MAGPAEQDFDEILNRVAEDVTNESHIGNLGKALGFRQGPVSNYIKSNFRFGSVTSQGTLQMLRDWNQRTGRTGQGEMLREALIKANLQTVADDHLLTFGLCAPQTLQSTQPQPDPNLFVTENQIMHIARNLLSDFYSPLANALGFQYAEYENIKRKHLLDIKESTLEILHIWKQRSGGEHVVLEGALRQAECGRLAFTYKEA</sequence>
<reference evidence="3" key="1">
    <citation type="submission" date="2015-02" db="EMBL/GenBank/DDBJ databases">
        <title>Genome sequencing for Strongylocentrotus purpuratus.</title>
        <authorList>
            <person name="Murali S."/>
            <person name="Liu Y."/>
            <person name="Vee V."/>
            <person name="English A."/>
            <person name="Wang M."/>
            <person name="Skinner E."/>
            <person name="Han Y."/>
            <person name="Muzny D.M."/>
            <person name="Worley K.C."/>
            <person name="Gibbs R.A."/>
        </authorList>
    </citation>
    <scope>NUCLEOTIDE SEQUENCE</scope>
</reference>
<evidence type="ECO:0000313" key="2">
    <source>
        <dbReference type="EnsemblMetazoa" id="XP_003729809"/>
    </source>
</evidence>
<dbReference type="RefSeq" id="XP_011664624.2">
    <property type="nucleotide sequence ID" value="XM_011666322.2"/>
</dbReference>
<dbReference type="RefSeq" id="XP_003729809.2">
    <property type="nucleotide sequence ID" value="XM_003729761.3"/>
</dbReference>
<evidence type="ECO:0000313" key="3">
    <source>
        <dbReference type="Proteomes" id="UP000007110"/>
    </source>
</evidence>
<dbReference type="PANTHER" id="PTHR15077:SF9">
    <property type="entry name" value="C-TERMINAL OF ROC (COR) DOMAIN-CONTAINING PROTEIN"/>
    <property type="match status" value="1"/>
</dbReference>
<dbReference type="GO" id="GO:0007165">
    <property type="term" value="P:signal transduction"/>
    <property type="evidence" value="ECO:0007669"/>
    <property type="project" value="InterPro"/>
</dbReference>
<evidence type="ECO:0000259" key="1">
    <source>
        <dbReference type="PROSITE" id="PS50017"/>
    </source>
</evidence>
<dbReference type="KEGG" id="spu:100891655"/>
<dbReference type="Gene3D" id="1.10.533.10">
    <property type="entry name" value="Death Domain, Fas"/>
    <property type="match status" value="2"/>
</dbReference>
<dbReference type="EnsemblMetazoa" id="XM_011666322">
    <property type="protein sequence ID" value="XP_011664624"/>
    <property type="gene ID" value="LOC100891655"/>
</dbReference>
<name>A0A7M7GIK6_STRPU</name>
<accession>A0A7M7GIK6</accession>
<dbReference type="AlphaFoldDB" id="A0A7M7GIK6"/>
<reference evidence="2" key="2">
    <citation type="submission" date="2021-01" db="UniProtKB">
        <authorList>
            <consortium name="EnsemblMetazoa"/>
        </authorList>
    </citation>
    <scope>IDENTIFICATION</scope>
</reference>
<feature type="domain" description="Death" evidence="1">
    <location>
        <begin position="29"/>
        <end position="92"/>
    </location>
</feature>
<feature type="domain" description="Death" evidence="1">
    <location>
        <begin position="121"/>
        <end position="202"/>
    </location>
</feature>
<dbReference type="GeneID" id="100891655"/>
<dbReference type="CDD" id="cd01670">
    <property type="entry name" value="Death"/>
    <property type="match status" value="1"/>
</dbReference>
<dbReference type="InterPro" id="IPR000488">
    <property type="entry name" value="Death_dom"/>
</dbReference>
<organism evidence="2 3">
    <name type="scientific">Strongylocentrotus purpuratus</name>
    <name type="common">Purple sea urchin</name>
    <dbReference type="NCBI Taxonomy" id="7668"/>
    <lineage>
        <taxon>Eukaryota</taxon>
        <taxon>Metazoa</taxon>
        <taxon>Echinodermata</taxon>
        <taxon>Eleutherozoa</taxon>
        <taxon>Echinozoa</taxon>
        <taxon>Echinoidea</taxon>
        <taxon>Euechinoidea</taxon>
        <taxon>Echinacea</taxon>
        <taxon>Camarodonta</taxon>
        <taxon>Echinidea</taxon>
        <taxon>Strongylocentrotidae</taxon>
        <taxon>Strongylocentrotus</taxon>
    </lineage>
</organism>